<organism evidence="2 3">
    <name type="scientific">Lophiotrema nucula</name>
    <dbReference type="NCBI Taxonomy" id="690887"/>
    <lineage>
        <taxon>Eukaryota</taxon>
        <taxon>Fungi</taxon>
        <taxon>Dikarya</taxon>
        <taxon>Ascomycota</taxon>
        <taxon>Pezizomycotina</taxon>
        <taxon>Dothideomycetes</taxon>
        <taxon>Pleosporomycetidae</taxon>
        <taxon>Pleosporales</taxon>
        <taxon>Lophiotremataceae</taxon>
        <taxon>Lophiotrema</taxon>
    </lineage>
</organism>
<evidence type="ECO:0000313" key="3">
    <source>
        <dbReference type="Proteomes" id="UP000799770"/>
    </source>
</evidence>
<keyword evidence="3" id="KW-1185">Reference proteome</keyword>
<dbReference type="Proteomes" id="UP000799770">
    <property type="component" value="Unassembled WGS sequence"/>
</dbReference>
<dbReference type="EMBL" id="ML977383">
    <property type="protein sequence ID" value="KAF2105338.1"/>
    <property type="molecule type" value="Genomic_DNA"/>
</dbReference>
<accession>A0A6A5YGR4</accession>
<feature type="compositionally biased region" description="Low complexity" evidence="1">
    <location>
        <begin position="83"/>
        <end position="104"/>
    </location>
</feature>
<feature type="region of interest" description="Disordered" evidence="1">
    <location>
        <begin position="80"/>
        <end position="107"/>
    </location>
</feature>
<sequence length="175" mass="19011">MFDHYPSCPRILHCCGAAIWSLPRDPHLRLTASAANRPASSRYRHHCTTPPSRYCDLSQKTQVQQLVEALCRFSLPSSQVAGAPNPSNTTPSSPPRVTTTASSPCPHDRNRQSGMCFSICGMASCRKSMGCVAMANVVVRQTRFRGWLGSCGCPASRVDHLNLAILRDANLKAGV</sequence>
<gene>
    <name evidence="2" type="ORF">BDV96DRAFT_375919</name>
</gene>
<name>A0A6A5YGR4_9PLEO</name>
<proteinExistence type="predicted"/>
<reference evidence="2" key="1">
    <citation type="journal article" date="2020" name="Stud. Mycol.">
        <title>101 Dothideomycetes genomes: a test case for predicting lifestyles and emergence of pathogens.</title>
        <authorList>
            <person name="Haridas S."/>
            <person name="Albert R."/>
            <person name="Binder M."/>
            <person name="Bloem J."/>
            <person name="Labutti K."/>
            <person name="Salamov A."/>
            <person name="Andreopoulos B."/>
            <person name="Baker S."/>
            <person name="Barry K."/>
            <person name="Bills G."/>
            <person name="Bluhm B."/>
            <person name="Cannon C."/>
            <person name="Castanera R."/>
            <person name="Culley D."/>
            <person name="Daum C."/>
            <person name="Ezra D."/>
            <person name="Gonzalez J."/>
            <person name="Henrissat B."/>
            <person name="Kuo A."/>
            <person name="Liang C."/>
            <person name="Lipzen A."/>
            <person name="Lutzoni F."/>
            <person name="Magnuson J."/>
            <person name="Mondo S."/>
            <person name="Nolan M."/>
            <person name="Ohm R."/>
            <person name="Pangilinan J."/>
            <person name="Park H.-J."/>
            <person name="Ramirez L."/>
            <person name="Alfaro M."/>
            <person name="Sun H."/>
            <person name="Tritt A."/>
            <person name="Yoshinaga Y."/>
            <person name="Zwiers L.-H."/>
            <person name="Turgeon B."/>
            <person name="Goodwin S."/>
            <person name="Spatafora J."/>
            <person name="Crous P."/>
            <person name="Grigoriev I."/>
        </authorList>
    </citation>
    <scope>NUCLEOTIDE SEQUENCE</scope>
    <source>
        <strain evidence="2">CBS 627.86</strain>
    </source>
</reference>
<evidence type="ECO:0000313" key="2">
    <source>
        <dbReference type="EMBL" id="KAF2105338.1"/>
    </source>
</evidence>
<evidence type="ECO:0000256" key="1">
    <source>
        <dbReference type="SAM" id="MobiDB-lite"/>
    </source>
</evidence>
<dbReference type="AlphaFoldDB" id="A0A6A5YGR4"/>
<protein>
    <submittedName>
        <fullName evidence="2">Uncharacterized protein</fullName>
    </submittedName>
</protein>